<dbReference type="STRING" id="75743.A0A401QB23"/>
<feature type="compositionally biased region" description="Acidic residues" evidence="1">
    <location>
        <begin position="33"/>
        <end position="99"/>
    </location>
</feature>
<dbReference type="GO" id="GO:0003723">
    <property type="term" value="F:RNA binding"/>
    <property type="evidence" value="ECO:0007669"/>
    <property type="project" value="TreeGrafter"/>
</dbReference>
<gene>
    <name evidence="2" type="ORF">scyTo_0022680</name>
</gene>
<dbReference type="EMBL" id="BFAA01023487">
    <property type="protein sequence ID" value="GCB82507.1"/>
    <property type="molecule type" value="Genomic_DNA"/>
</dbReference>
<name>A0A401QB23_SCYTO</name>
<dbReference type="InterPro" id="IPR026736">
    <property type="entry name" value="Virilizer"/>
</dbReference>
<feature type="region of interest" description="Disordered" evidence="1">
    <location>
        <begin position="446"/>
        <end position="467"/>
    </location>
</feature>
<protein>
    <recommendedName>
        <fullName evidence="4">Virilizer N-terminal domain-containing protein</fullName>
    </recommendedName>
</protein>
<keyword evidence="3" id="KW-1185">Reference proteome</keyword>
<feature type="compositionally biased region" description="Basic and acidic residues" evidence="1">
    <location>
        <begin position="375"/>
        <end position="392"/>
    </location>
</feature>
<evidence type="ECO:0000313" key="3">
    <source>
        <dbReference type="Proteomes" id="UP000288216"/>
    </source>
</evidence>
<dbReference type="AlphaFoldDB" id="A0A401QB23"/>
<sequence>GVDKVDESERREDYFEPISPDRSSNHQEAQFTDGEDEEEPPEEEEEDEEEDAEVEEEDEDGHTVESIEEEEDEIEEEPGEEVDEDDGYEQISSDEDGIADMERENYKLGFDIEYTAEDLASVPTMAYDPYDREIGPLLYFNPPYRTKYENEVARLKELDQEKVGVANIDAAVKLKELLELYKDDRGAKWVMALEEVPSLLVKGLSYVQLFESNQDHLKQLVDWTMDALSLYTAITQPIALNVRQLKAGTKLVSSLAECGSEGVSALSDAGIIDKLFVLLFAEHMSSSLKLNTLKALDSVVSVTEGMEKFLNNKTEEQEKSGYQRLVELILTDQTVRVVTAGSAIVQKCHFYEILSDLERLAAHLAESTPVPSHINEADQDVHPGREKGSKDNEEVDLATPSDLDHLLEASNISEVEVEKLVSILDELLHLLEAAPYSMIQPPVKSFPTAARITGPPERDDPAPALLR</sequence>
<evidence type="ECO:0008006" key="4">
    <source>
        <dbReference type="Google" id="ProtNLM"/>
    </source>
</evidence>
<dbReference type="OrthoDB" id="2011702at2759"/>
<feature type="non-terminal residue" evidence="2">
    <location>
        <position position="1"/>
    </location>
</feature>
<dbReference type="GO" id="GO:0036396">
    <property type="term" value="C:RNA N6-methyladenosine methyltransferase complex"/>
    <property type="evidence" value="ECO:0007669"/>
    <property type="project" value="TreeGrafter"/>
</dbReference>
<evidence type="ECO:0000256" key="1">
    <source>
        <dbReference type="SAM" id="MobiDB-lite"/>
    </source>
</evidence>
<comment type="caution">
    <text evidence="2">The sequence shown here is derived from an EMBL/GenBank/DDBJ whole genome shotgun (WGS) entry which is preliminary data.</text>
</comment>
<dbReference type="Proteomes" id="UP000288216">
    <property type="component" value="Unassembled WGS sequence"/>
</dbReference>
<reference evidence="2 3" key="1">
    <citation type="journal article" date="2018" name="Nat. Ecol. Evol.">
        <title>Shark genomes provide insights into elasmobranch evolution and the origin of vertebrates.</title>
        <authorList>
            <person name="Hara Y"/>
            <person name="Yamaguchi K"/>
            <person name="Onimaru K"/>
            <person name="Kadota M"/>
            <person name="Koyanagi M"/>
            <person name="Keeley SD"/>
            <person name="Tatsumi K"/>
            <person name="Tanaka K"/>
            <person name="Motone F"/>
            <person name="Kageyama Y"/>
            <person name="Nozu R"/>
            <person name="Adachi N"/>
            <person name="Nishimura O"/>
            <person name="Nakagawa R"/>
            <person name="Tanegashima C"/>
            <person name="Kiyatake I"/>
            <person name="Matsumoto R"/>
            <person name="Murakumo K"/>
            <person name="Nishida K"/>
            <person name="Terakita A"/>
            <person name="Kuratani S"/>
            <person name="Sato K"/>
            <person name="Hyodo S Kuraku.S."/>
        </authorList>
    </citation>
    <scope>NUCLEOTIDE SEQUENCE [LARGE SCALE GENOMIC DNA]</scope>
</reference>
<dbReference type="PANTHER" id="PTHR23185:SF0">
    <property type="entry name" value="PROTEIN VIRILIZER HOMOLOG"/>
    <property type="match status" value="1"/>
</dbReference>
<proteinExistence type="predicted"/>
<organism evidence="2 3">
    <name type="scientific">Scyliorhinus torazame</name>
    <name type="common">Cloudy catshark</name>
    <name type="synonym">Catulus torazame</name>
    <dbReference type="NCBI Taxonomy" id="75743"/>
    <lineage>
        <taxon>Eukaryota</taxon>
        <taxon>Metazoa</taxon>
        <taxon>Chordata</taxon>
        <taxon>Craniata</taxon>
        <taxon>Vertebrata</taxon>
        <taxon>Chondrichthyes</taxon>
        <taxon>Elasmobranchii</taxon>
        <taxon>Galeomorphii</taxon>
        <taxon>Galeoidea</taxon>
        <taxon>Carcharhiniformes</taxon>
        <taxon>Scyliorhinidae</taxon>
        <taxon>Scyliorhinus</taxon>
    </lineage>
</organism>
<evidence type="ECO:0000313" key="2">
    <source>
        <dbReference type="EMBL" id="GCB82507.1"/>
    </source>
</evidence>
<dbReference type="PANTHER" id="PTHR23185">
    <property type="entry name" value="PROTEIN VIRILIZER HOMOLOG"/>
    <property type="match status" value="1"/>
</dbReference>
<accession>A0A401QB23</accession>
<feature type="compositionally biased region" description="Basic and acidic residues" evidence="1">
    <location>
        <begin position="1"/>
        <end position="14"/>
    </location>
</feature>
<feature type="region of interest" description="Disordered" evidence="1">
    <location>
        <begin position="1"/>
        <end position="99"/>
    </location>
</feature>
<feature type="region of interest" description="Disordered" evidence="1">
    <location>
        <begin position="370"/>
        <end position="395"/>
    </location>
</feature>